<sequence length="324" mass="35452">MSATLLDPPPHLSPPTALRLSQQAPLVLASSPASSLPWPISLLTSSETPETWSVHENLLLACLRTGDDRSARQVLDRMVARFGDENGRVMALRGMYEEAVAKDKGALEKVLKEYETTIQADPTNMPIRKRHIALLRSLGRPTDAIAALTYLVDSSPTDAEAWAELADLYASQNLLSQAIYSLEEVLLITPNAWNIHARIGELLYLSAISNGEGGGSYKGFAEAMRRFCRSVELNDGYLRGFYGLKLATSRLLSLQAPKRNDVSAEDLPLPPVTTIEKLNELATSKLAEIVRRGSAKEAGWGGYEEAELIAARELLDRDGAKVVR</sequence>
<dbReference type="Proteomes" id="UP000504636">
    <property type="component" value="Unplaced"/>
</dbReference>
<dbReference type="GO" id="GO:0072546">
    <property type="term" value="C:EMC complex"/>
    <property type="evidence" value="ECO:0007669"/>
    <property type="project" value="UniProtKB-UniRule"/>
</dbReference>
<dbReference type="SUPFAM" id="SSF48452">
    <property type="entry name" value="TPR-like"/>
    <property type="match status" value="1"/>
</dbReference>
<comment type="subcellular location">
    <subcellularLocation>
        <location evidence="3">Endoplasmic reticulum membrane</location>
        <topology evidence="3">Peripheral membrane protein</topology>
        <orientation evidence="3">Cytoplasmic side</orientation>
    </subcellularLocation>
</comment>
<dbReference type="Pfam" id="PF14559">
    <property type="entry name" value="TPR_19"/>
    <property type="match status" value="1"/>
</dbReference>
<evidence type="ECO:0000313" key="4">
    <source>
        <dbReference type="EMBL" id="KAF2810236.1"/>
    </source>
</evidence>
<comment type="similarity">
    <text evidence="3">Belongs to the EMC2 family.</text>
</comment>
<keyword evidence="3" id="KW-0256">Endoplasmic reticulum</keyword>
<evidence type="ECO:0000313" key="5">
    <source>
        <dbReference type="Proteomes" id="UP000504636"/>
    </source>
</evidence>
<evidence type="ECO:0000256" key="2">
    <source>
        <dbReference type="PROSITE-ProRule" id="PRU00339"/>
    </source>
</evidence>
<reference evidence="4 6" key="1">
    <citation type="journal article" date="2020" name="Stud. Mycol.">
        <title>101 Dothideomycetes genomes: a test case for predicting lifestyles and emergence of pathogens.</title>
        <authorList>
            <person name="Haridas S."/>
            <person name="Albert R."/>
            <person name="Binder M."/>
            <person name="Bloem J."/>
            <person name="Labutti K."/>
            <person name="Salamov A."/>
            <person name="Andreopoulos B."/>
            <person name="Baker S."/>
            <person name="Barry K."/>
            <person name="Bills G."/>
            <person name="Bluhm B."/>
            <person name="Cannon C."/>
            <person name="Castanera R."/>
            <person name="Culley D."/>
            <person name="Daum C."/>
            <person name="Ezra D."/>
            <person name="Gonzalez J."/>
            <person name="Henrissat B."/>
            <person name="Kuo A."/>
            <person name="Liang C."/>
            <person name="Lipzen A."/>
            <person name="Lutzoni F."/>
            <person name="Magnuson J."/>
            <person name="Mondo S."/>
            <person name="Nolan M."/>
            <person name="Ohm R."/>
            <person name="Pangilinan J."/>
            <person name="Park H.-J."/>
            <person name="Ramirez L."/>
            <person name="Alfaro M."/>
            <person name="Sun H."/>
            <person name="Tritt A."/>
            <person name="Yoshinaga Y."/>
            <person name="Zwiers L.-H."/>
            <person name="Turgeon B."/>
            <person name="Goodwin S."/>
            <person name="Spatafora J."/>
            <person name="Crous P."/>
            <person name="Grigoriev I."/>
        </authorList>
    </citation>
    <scope>NUCLEOTIDE SEQUENCE</scope>
    <source>
        <strain evidence="4 6">CBS 304.34</strain>
    </source>
</reference>
<keyword evidence="5" id="KW-1185">Reference proteome</keyword>
<dbReference type="FunFam" id="1.25.40.10:FF:001208">
    <property type="entry name" value="Tetratricopeptide repeat domain-containing protein"/>
    <property type="match status" value="1"/>
</dbReference>
<organism evidence="4">
    <name type="scientific">Mytilinidion resinicola</name>
    <dbReference type="NCBI Taxonomy" id="574789"/>
    <lineage>
        <taxon>Eukaryota</taxon>
        <taxon>Fungi</taxon>
        <taxon>Dikarya</taxon>
        <taxon>Ascomycota</taxon>
        <taxon>Pezizomycotina</taxon>
        <taxon>Dothideomycetes</taxon>
        <taxon>Pleosporomycetidae</taxon>
        <taxon>Mytilinidiales</taxon>
        <taxon>Mytilinidiaceae</taxon>
        <taxon>Mytilinidion</taxon>
    </lineage>
</organism>
<evidence type="ECO:0000313" key="6">
    <source>
        <dbReference type="RefSeq" id="XP_033577200.1"/>
    </source>
</evidence>
<evidence type="ECO:0000256" key="1">
    <source>
        <dbReference type="ARBA" id="ARBA00022803"/>
    </source>
</evidence>
<comment type="function">
    <text evidence="3">Part of the endoplasmic reticulum membrane protein complex (EMC) that enables the energy-independent insertion into endoplasmic reticulum membranes of newly synthesized membrane proteins.</text>
</comment>
<comment type="subunit">
    <text evidence="3">Component of the ER membrane protein complex (EMC).</text>
</comment>
<dbReference type="PANTHER" id="PTHR12760">
    <property type="entry name" value="TETRATRICOPEPTIDE REPEAT PROTEIN"/>
    <property type="match status" value="1"/>
</dbReference>
<dbReference type="InterPro" id="IPR019734">
    <property type="entry name" value="TPR_rpt"/>
</dbReference>
<reference evidence="6" key="3">
    <citation type="submission" date="2025-04" db="UniProtKB">
        <authorList>
            <consortium name="RefSeq"/>
        </authorList>
    </citation>
    <scope>IDENTIFICATION</scope>
    <source>
        <strain evidence="6">CBS 304.34</strain>
    </source>
</reference>
<dbReference type="RefSeq" id="XP_033577200.1">
    <property type="nucleotide sequence ID" value="XM_033719940.1"/>
</dbReference>
<dbReference type="GeneID" id="54460833"/>
<dbReference type="OrthoDB" id="124397at2759"/>
<dbReference type="PROSITE" id="PS50005">
    <property type="entry name" value="TPR"/>
    <property type="match status" value="1"/>
</dbReference>
<reference evidence="6" key="2">
    <citation type="submission" date="2020-04" db="EMBL/GenBank/DDBJ databases">
        <authorList>
            <consortium name="NCBI Genome Project"/>
        </authorList>
    </citation>
    <scope>NUCLEOTIDE SEQUENCE</scope>
    <source>
        <strain evidence="6">CBS 304.34</strain>
    </source>
</reference>
<feature type="repeat" description="TPR" evidence="2">
    <location>
        <begin position="159"/>
        <end position="192"/>
    </location>
</feature>
<keyword evidence="3" id="KW-0472">Membrane</keyword>
<protein>
    <recommendedName>
        <fullName evidence="3">ER membrane protein complex subunit 2</fullName>
    </recommendedName>
</protein>
<gene>
    <name evidence="4 6" type="ORF">BDZ99DRAFT_462831</name>
</gene>
<name>A0A6A6YMX2_9PEZI</name>
<dbReference type="EMBL" id="MU003700">
    <property type="protein sequence ID" value="KAF2810236.1"/>
    <property type="molecule type" value="Genomic_DNA"/>
</dbReference>
<proteinExistence type="inferred from homology"/>
<accession>A0A6A6YMX2</accession>
<evidence type="ECO:0000256" key="3">
    <source>
        <dbReference type="RuleBase" id="RU367091"/>
    </source>
</evidence>
<dbReference type="Gene3D" id="1.25.40.10">
    <property type="entry name" value="Tetratricopeptide repeat domain"/>
    <property type="match status" value="1"/>
</dbReference>
<keyword evidence="1 2" id="KW-0802">TPR repeat</keyword>
<dbReference type="AlphaFoldDB" id="A0A6A6YMX2"/>
<dbReference type="InterPro" id="IPR011990">
    <property type="entry name" value="TPR-like_helical_dom_sf"/>
</dbReference>
<dbReference type="InterPro" id="IPR039856">
    <property type="entry name" value="EMC2-like"/>
</dbReference>